<feature type="region of interest" description="G2" evidence="17">
    <location>
        <begin position="86"/>
        <end position="90"/>
    </location>
</feature>
<organism evidence="19 20">
    <name type="scientific">Trichinella zimbabwensis</name>
    <dbReference type="NCBI Taxonomy" id="268475"/>
    <lineage>
        <taxon>Eukaryota</taxon>
        <taxon>Metazoa</taxon>
        <taxon>Ecdysozoa</taxon>
        <taxon>Nematoda</taxon>
        <taxon>Enoplea</taxon>
        <taxon>Dorylaimia</taxon>
        <taxon>Trichinellida</taxon>
        <taxon>Trichinellidae</taxon>
        <taxon>Trichinella</taxon>
    </lineage>
</organism>
<dbReference type="FunFam" id="1.20.120.730:FF:000005">
    <property type="entry name" value="Protein transport protein SEC23"/>
    <property type="match status" value="1"/>
</dbReference>
<dbReference type="InterPro" id="IPR005225">
    <property type="entry name" value="Small_GTP-bd"/>
</dbReference>
<dbReference type="NCBIfam" id="TIGR00231">
    <property type="entry name" value="small_GTP"/>
    <property type="match status" value="1"/>
</dbReference>
<dbReference type="SUPFAM" id="SSF81811">
    <property type="entry name" value="Helical domain of Sec23/24"/>
    <property type="match status" value="1"/>
</dbReference>
<dbReference type="Pfam" id="PF04811">
    <property type="entry name" value="Sec23_trunk"/>
    <property type="match status" value="1"/>
</dbReference>
<dbReference type="Gene3D" id="3.40.20.10">
    <property type="entry name" value="Severin"/>
    <property type="match status" value="1"/>
</dbReference>
<dbReference type="OrthoDB" id="10256289at2759"/>
<dbReference type="InterPro" id="IPR006895">
    <property type="entry name" value="Znf_Sec23_Sec24"/>
</dbReference>
<dbReference type="STRING" id="268475.A0A0V1H5Z2"/>
<evidence type="ECO:0000256" key="14">
    <source>
        <dbReference type="ARBA" id="ARBA00023329"/>
    </source>
</evidence>
<comment type="caution">
    <text evidence="19">The sequence shown here is derived from an EMBL/GenBank/DDBJ whole genome shotgun (WGS) entry which is preliminary data.</text>
</comment>
<reference evidence="19 20" key="1">
    <citation type="submission" date="2015-01" db="EMBL/GenBank/DDBJ databases">
        <title>Evolution of Trichinella species and genotypes.</title>
        <authorList>
            <person name="Korhonen P.K."/>
            <person name="Edoardo P."/>
            <person name="Giuseppe L.R."/>
            <person name="Gasser R.B."/>
        </authorList>
    </citation>
    <scope>NUCLEOTIDE SEQUENCE [LARGE SCALE GENOMIC DNA]</scope>
    <source>
        <strain evidence="19">ISS1029</strain>
    </source>
</reference>
<dbReference type="Pfam" id="PF00626">
    <property type="entry name" value="Gelsolin"/>
    <property type="match status" value="1"/>
</dbReference>
<keyword evidence="10" id="KW-0862">Zinc</keyword>
<dbReference type="InterPro" id="IPR004044">
    <property type="entry name" value="KH_dom_type_2"/>
</dbReference>
<comment type="similarity">
    <text evidence="5">Belongs to the SEC23/SEC24 family. SEC23 subfamily.</text>
</comment>
<dbReference type="InterPro" id="IPR006896">
    <property type="entry name" value="Sec23/24_trunk_dom"/>
</dbReference>
<dbReference type="PANTHER" id="PTHR11141:SF0">
    <property type="entry name" value="PROTEIN TRANSPORT PROTEIN SEC23"/>
    <property type="match status" value="1"/>
</dbReference>
<dbReference type="InterPro" id="IPR006900">
    <property type="entry name" value="Sec23/24_helical_dom"/>
</dbReference>
<dbReference type="AlphaFoldDB" id="A0A0V1H5Z2"/>
<dbReference type="GO" id="GO:0005829">
    <property type="term" value="C:cytosol"/>
    <property type="evidence" value="ECO:0007669"/>
    <property type="project" value="UniProtKB-SubCell"/>
</dbReference>
<protein>
    <recommendedName>
        <fullName evidence="6">GTPase Era, mitochondrial</fullName>
    </recommendedName>
    <alternativeName>
        <fullName evidence="16">ERA-like protein 1</fullName>
    </alternativeName>
</protein>
<evidence type="ECO:0000313" key="20">
    <source>
        <dbReference type="Proteomes" id="UP000055024"/>
    </source>
</evidence>
<dbReference type="FunFam" id="2.30.30.380:FF:000001">
    <property type="entry name" value="Protein transport protein SEC23"/>
    <property type="match status" value="1"/>
</dbReference>
<keyword evidence="9" id="KW-0256">Endoplasmic reticulum</keyword>
<dbReference type="InterPro" id="IPR009019">
    <property type="entry name" value="KH_sf_prok-type"/>
</dbReference>
<evidence type="ECO:0000256" key="16">
    <source>
        <dbReference type="ARBA" id="ARBA00030975"/>
    </source>
</evidence>
<feature type="region of interest" description="G4" evidence="17">
    <location>
        <begin position="176"/>
        <end position="179"/>
    </location>
</feature>
<dbReference type="InterPro" id="IPR030388">
    <property type="entry name" value="G_ERA_dom"/>
</dbReference>
<evidence type="ECO:0000256" key="13">
    <source>
        <dbReference type="ARBA" id="ARBA00023136"/>
    </source>
</evidence>
<dbReference type="PANTHER" id="PTHR11141">
    <property type="entry name" value="PROTEIN TRANSPORT PROTEIN SEC23"/>
    <property type="match status" value="1"/>
</dbReference>
<sequence length="1170" mass="132772">MRLLKYFNNSRYFSTTPSLFSNKINSGRAIELDPFLQREKVKKTPEQFEGSRSLRVAVLGTPNAGKSMLTNALLGARVNAVSKKINTTQKTMTTVFIDDVSQLVFLDTPGIVTGKISKVHKLQSSLVLDPENALQSAEYILVVYDVSDDYRSYRLNPRVQHLLCRYRHIPSLLILNKIDLIKNKTKLLEIVFILSKGKVDKKQVKVIKSEMAVCKKSEIESAVKAYEQREKKHNINDLSNLELNVDPQLLEQLVQMPAHKVDQIQLHRCFRYEKGWPYFDEVFMISALNGDGVDDVRNFLLNKTREAEWNYHSSVVADEDAVFLVKDMIRAKLLDHLPHEIPYSVQLEIIVWEQDASGNLCIRLNVICENSRSLKIVIGKDGDHIKKIVEEASQDLRNLFMHEVFLEENDGVRFTWNVWPTSRIEAQRMVVPVACHYTPFKERSNETIRPPPLNYDPVLCTRPSCKAILNPYVQVDFRAKAWICPFCFQRNPFPPHYARIAEDNVPPELIPHFTTVEYTLTRAPSLPPIFLFLLDTCVNADELKALKASIMTALSLLPPEAIVGLVTFDRMVQVHELNAQGMSRAYVFKGDKVVSQKQLQDVLVANIGRPPLMAVGQLPKQPQSVGGKAQAVPTNKFLQPIHQCHMAITELLEEIEQNPWNVVPTHRPLRCTGAALSVAVTLLEVCYANTGGRILTFIGGACTYGPGIIVGDELRVPIRSWHDIKEDAVKYMKKATKYYEELASRAVTNGHAIDIYSCALDQTGLHEMKSLTNLTGGHMIMADSFDSTLFKQSFQRVFEKDQFGMLKMGFNATLEIKTSNELKLEGALGCCANLNIKNQSVSENELGMGGTCQWKFCSLTPHSTTTFFLEIVGQQGAPIPQGGRGYVQFITQFQHPSGQRKIRVTTTCRNWVDASEQSQHISVGFDQEAAAVAMARLAIWRASNENDTPDALRWLDRSLIRLCQRFGDFLKDDPNSFRLQDQFTMYPQFMFHLRRSQFLQVFNSSPDESAYYRHVLMTESVMECITMIQPVLFAYSFNGPPEPVLLDTASILPDRILLMDDFFHVLIYHGATIAQWRKLGYQNDPQYEAFKHLLEAPIEDARTILRDRFPMSRYIETEHEGSQARFLLSKVNPSLTHNNPWGADGAPVFTDDVSLQIFLEHLRKLSVSTG</sequence>
<dbReference type="InterPro" id="IPR036180">
    <property type="entry name" value="Gelsolin-like_dom_sf"/>
</dbReference>
<dbReference type="FunFam" id="3.40.50.300:FF:002220">
    <property type="entry name" value="GTPase Era, mitochondrial"/>
    <property type="match status" value="1"/>
</dbReference>
<dbReference type="Pfam" id="PF07650">
    <property type="entry name" value="KH_2"/>
    <property type="match status" value="1"/>
</dbReference>
<comment type="function">
    <text evidence="15">Component of the coat protein complex II (COPII) which promotes the formation of transport vesicles from the endoplasmic reticulum (ER). The coat has two main functions, the physical deformation of the endoplasmic reticulum membrane into vesicles and the selection of cargo molecules.</text>
</comment>
<dbReference type="PROSITE" id="PS51713">
    <property type="entry name" value="G_ERA"/>
    <property type="match status" value="1"/>
</dbReference>
<dbReference type="SUPFAM" id="SSF81995">
    <property type="entry name" value="beta-sandwich domain of Sec23/24"/>
    <property type="match status" value="1"/>
</dbReference>
<keyword evidence="13" id="KW-0472">Membrane</keyword>
<dbReference type="CDD" id="cd22534">
    <property type="entry name" value="KH-II_Era"/>
    <property type="match status" value="1"/>
</dbReference>
<dbReference type="Gene3D" id="1.20.120.730">
    <property type="entry name" value="Sec23/Sec24 helical domain"/>
    <property type="match status" value="1"/>
</dbReference>
<dbReference type="InterPro" id="IPR037550">
    <property type="entry name" value="Sec23_C"/>
</dbReference>
<dbReference type="GO" id="GO:0005525">
    <property type="term" value="F:GTP binding"/>
    <property type="evidence" value="ECO:0007669"/>
    <property type="project" value="UniProtKB-UniRule"/>
</dbReference>
<dbReference type="InterPro" id="IPR006073">
    <property type="entry name" value="GTP-bd"/>
</dbReference>
<dbReference type="SUPFAM" id="SSF82754">
    <property type="entry name" value="C-terminal, gelsolin-like domain of Sec23/24"/>
    <property type="match status" value="1"/>
</dbReference>
<dbReference type="Gene3D" id="2.60.40.1670">
    <property type="entry name" value="beta-sandwich domain of Sec23/24"/>
    <property type="match status" value="1"/>
</dbReference>
<feature type="region of interest" description="G5" evidence="17">
    <location>
        <begin position="285"/>
        <end position="287"/>
    </location>
</feature>
<dbReference type="Pfam" id="PF08033">
    <property type="entry name" value="Sec23_BS"/>
    <property type="match status" value="1"/>
</dbReference>
<dbReference type="Gene3D" id="3.40.50.410">
    <property type="entry name" value="von Willebrand factor, type A domain"/>
    <property type="match status" value="1"/>
</dbReference>
<evidence type="ECO:0000313" key="19">
    <source>
        <dbReference type="EMBL" id="KRZ06184.1"/>
    </source>
</evidence>
<dbReference type="SUPFAM" id="SSF82919">
    <property type="entry name" value="Zn-finger domain of Sec23/24"/>
    <property type="match status" value="1"/>
</dbReference>
<keyword evidence="14" id="KW-0968">Cytoplasmic vesicle</keyword>
<dbReference type="GO" id="GO:0005789">
    <property type="term" value="C:endoplasmic reticulum membrane"/>
    <property type="evidence" value="ECO:0007669"/>
    <property type="project" value="UniProtKB-SubCell"/>
</dbReference>
<dbReference type="CDD" id="cd11287">
    <property type="entry name" value="Sec23_C"/>
    <property type="match status" value="1"/>
</dbReference>
<dbReference type="InterPro" id="IPR036465">
    <property type="entry name" value="vWFA_dom_sf"/>
</dbReference>
<evidence type="ECO:0000256" key="7">
    <source>
        <dbReference type="ARBA" id="ARBA00022448"/>
    </source>
</evidence>
<dbReference type="Proteomes" id="UP000055024">
    <property type="component" value="Unassembled WGS sequence"/>
</dbReference>
<evidence type="ECO:0000256" key="1">
    <source>
        <dbReference type="ARBA" id="ARBA00004299"/>
    </source>
</evidence>
<dbReference type="GO" id="GO:0090110">
    <property type="term" value="P:COPII-coated vesicle cargo loading"/>
    <property type="evidence" value="ECO:0007669"/>
    <property type="project" value="TreeGrafter"/>
</dbReference>
<dbReference type="Pfam" id="PF04810">
    <property type="entry name" value="zf-Sec23_Sec24"/>
    <property type="match status" value="1"/>
</dbReference>
<evidence type="ECO:0000256" key="4">
    <source>
        <dbReference type="ARBA" id="ARBA00007921"/>
    </source>
</evidence>
<evidence type="ECO:0000256" key="17">
    <source>
        <dbReference type="PROSITE-ProRule" id="PRU01050"/>
    </source>
</evidence>
<evidence type="ECO:0000256" key="2">
    <source>
        <dbReference type="ARBA" id="ARBA00004397"/>
    </source>
</evidence>
<dbReference type="CDD" id="cd04163">
    <property type="entry name" value="Era"/>
    <property type="match status" value="1"/>
</dbReference>
<evidence type="ECO:0000256" key="12">
    <source>
        <dbReference type="ARBA" id="ARBA00022927"/>
    </source>
</evidence>
<dbReference type="Pfam" id="PF04815">
    <property type="entry name" value="Sec23_helical"/>
    <property type="match status" value="1"/>
</dbReference>
<dbReference type="FunFam" id="3.40.20.10:FF:000003">
    <property type="entry name" value="Protein transport protein SEC23"/>
    <property type="match status" value="1"/>
</dbReference>
<dbReference type="GO" id="GO:0070971">
    <property type="term" value="C:endoplasmic reticulum exit site"/>
    <property type="evidence" value="ECO:0007669"/>
    <property type="project" value="TreeGrafter"/>
</dbReference>
<keyword evidence="12" id="KW-0653">Protein transport</keyword>
<dbReference type="GO" id="GO:0008270">
    <property type="term" value="F:zinc ion binding"/>
    <property type="evidence" value="ECO:0007669"/>
    <property type="project" value="InterPro"/>
</dbReference>
<evidence type="ECO:0000256" key="3">
    <source>
        <dbReference type="ARBA" id="ARBA00004514"/>
    </source>
</evidence>
<dbReference type="GO" id="GO:0003723">
    <property type="term" value="F:RNA binding"/>
    <property type="evidence" value="ECO:0007669"/>
    <property type="project" value="InterPro"/>
</dbReference>
<dbReference type="InterPro" id="IPR029006">
    <property type="entry name" value="ADF-H/Gelsolin-like_dom_sf"/>
</dbReference>
<dbReference type="GO" id="GO:0006886">
    <property type="term" value="P:intracellular protein transport"/>
    <property type="evidence" value="ECO:0007669"/>
    <property type="project" value="InterPro"/>
</dbReference>
<comment type="similarity">
    <text evidence="4 17">Belongs to the TRAFAC class TrmE-Era-EngA-EngB-Septin-like GTPase superfamily. Era GTPase family.</text>
</comment>
<dbReference type="GO" id="GO:0030127">
    <property type="term" value="C:COPII vesicle coat"/>
    <property type="evidence" value="ECO:0007669"/>
    <property type="project" value="InterPro"/>
</dbReference>
<evidence type="ECO:0000256" key="9">
    <source>
        <dbReference type="ARBA" id="ARBA00022824"/>
    </source>
</evidence>
<evidence type="ECO:0000256" key="8">
    <source>
        <dbReference type="ARBA" id="ARBA00022723"/>
    </source>
</evidence>
<dbReference type="HAMAP" id="MF_00367">
    <property type="entry name" value="GTPase_Era"/>
    <property type="match status" value="1"/>
</dbReference>
<feature type="domain" description="Era-type G" evidence="18">
    <location>
        <begin position="52"/>
        <end position="307"/>
    </location>
</feature>
<accession>A0A0V1H5Z2</accession>
<dbReference type="InterPro" id="IPR007123">
    <property type="entry name" value="Gelsolin-like_dom"/>
</dbReference>
<keyword evidence="20" id="KW-1185">Reference proteome</keyword>
<feature type="region of interest" description="G1" evidence="17">
    <location>
        <begin position="60"/>
        <end position="67"/>
    </location>
</feature>
<dbReference type="FunFam" id="3.40.50.410:FF:000008">
    <property type="entry name" value="Protein transport protein SEC23"/>
    <property type="match status" value="1"/>
</dbReference>
<dbReference type="InterPro" id="IPR037364">
    <property type="entry name" value="Sec23"/>
</dbReference>
<comment type="subcellular location">
    <subcellularLocation>
        <location evidence="3">Cytoplasm</location>
        <location evidence="3">Cytosol</location>
    </subcellularLocation>
    <subcellularLocation>
        <location evidence="1">Cytoplasmic vesicle</location>
        <location evidence="1">COPII-coated vesicle membrane</location>
        <topology evidence="1">Peripheral membrane protein</topology>
        <orientation evidence="1">Cytoplasmic side</orientation>
    </subcellularLocation>
    <subcellularLocation>
        <location evidence="2">Endoplasmic reticulum membrane</location>
        <topology evidence="2">Peripheral membrane protein</topology>
        <orientation evidence="2">Cytoplasmic side</orientation>
    </subcellularLocation>
</comment>
<dbReference type="SUPFAM" id="SSF53300">
    <property type="entry name" value="vWA-like"/>
    <property type="match status" value="1"/>
</dbReference>
<dbReference type="Pfam" id="PF01926">
    <property type="entry name" value="MMR_HSR1"/>
    <property type="match status" value="1"/>
</dbReference>
<dbReference type="Gene3D" id="2.30.30.380">
    <property type="entry name" value="Zn-finger domain of Sec23/24"/>
    <property type="match status" value="1"/>
</dbReference>
<dbReference type="GO" id="GO:0005096">
    <property type="term" value="F:GTPase activator activity"/>
    <property type="evidence" value="ECO:0007669"/>
    <property type="project" value="TreeGrafter"/>
</dbReference>
<proteinExistence type="inferred from homology"/>
<evidence type="ECO:0000256" key="10">
    <source>
        <dbReference type="ARBA" id="ARBA00022833"/>
    </source>
</evidence>
<keyword evidence="8" id="KW-0479">Metal-binding</keyword>
<evidence type="ECO:0000259" key="18">
    <source>
        <dbReference type="PROSITE" id="PS51713"/>
    </source>
</evidence>
<keyword evidence="11" id="KW-0931">ER-Golgi transport</keyword>
<evidence type="ECO:0000256" key="11">
    <source>
        <dbReference type="ARBA" id="ARBA00022892"/>
    </source>
</evidence>
<keyword evidence="17" id="KW-0547">Nucleotide-binding</keyword>
<dbReference type="SUPFAM" id="SSF54814">
    <property type="entry name" value="Prokaryotic type KH domain (KH-domain type II)"/>
    <property type="match status" value="1"/>
</dbReference>
<feature type="region of interest" description="G3" evidence="17">
    <location>
        <begin position="107"/>
        <end position="110"/>
    </location>
</feature>
<dbReference type="InterPro" id="IPR036174">
    <property type="entry name" value="Znf_Sec23_Sec24_sf"/>
</dbReference>
<dbReference type="SUPFAM" id="SSF52540">
    <property type="entry name" value="P-loop containing nucleoside triphosphate hydrolases"/>
    <property type="match status" value="1"/>
</dbReference>
<name>A0A0V1H5Z2_9BILA</name>
<keyword evidence="17" id="KW-0342">GTP-binding</keyword>
<dbReference type="InterPro" id="IPR012990">
    <property type="entry name" value="Beta-sandwich_Sec23_24"/>
</dbReference>
<dbReference type="InterPro" id="IPR005662">
    <property type="entry name" value="GTPase_Era-like"/>
</dbReference>
<dbReference type="InterPro" id="IPR027417">
    <property type="entry name" value="P-loop_NTPase"/>
</dbReference>
<gene>
    <name evidence="19" type="primary">sec23a</name>
    <name evidence="19" type="ORF">T11_13921</name>
</gene>
<evidence type="ECO:0000256" key="6">
    <source>
        <dbReference type="ARBA" id="ARBA00019149"/>
    </source>
</evidence>
<dbReference type="Gene3D" id="3.40.50.300">
    <property type="entry name" value="P-loop containing nucleotide triphosphate hydrolases"/>
    <property type="match status" value="1"/>
</dbReference>
<dbReference type="InterPro" id="IPR036175">
    <property type="entry name" value="Sec23/24_helical_dom_sf"/>
</dbReference>
<keyword evidence="7" id="KW-0813">Transport</keyword>
<dbReference type="FunFam" id="2.60.40.1670:FF:000006">
    <property type="entry name" value="Protein transport protein SEC23"/>
    <property type="match status" value="1"/>
</dbReference>
<dbReference type="EMBL" id="JYDP01000124">
    <property type="protein sequence ID" value="KRZ06184.1"/>
    <property type="molecule type" value="Genomic_DNA"/>
</dbReference>
<evidence type="ECO:0000256" key="5">
    <source>
        <dbReference type="ARBA" id="ARBA00009210"/>
    </source>
</evidence>
<evidence type="ECO:0000256" key="15">
    <source>
        <dbReference type="ARBA" id="ARBA00025471"/>
    </source>
</evidence>